<dbReference type="AlphaFoldDB" id="A0A0F5JXP7"/>
<dbReference type="PATRIC" id="fig|28092.6.peg.3836"/>
<sequence length="99" mass="11010">MRNVDARGDGQKKRSGRAGIARPRLVAVHRARFMHYGFYPPGVLPDGTCAPHSGVARMRQARGIRRATQRRTGNNNLQYLTCTHVAATYRRCNGLSGDM</sequence>
<comment type="caution">
    <text evidence="2">The sequence shown here is derived from an EMBL/GenBank/DDBJ whole genome shotgun (WGS) entry which is preliminary data.</text>
</comment>
<dbReference type="STRING" id="28092.WM40_16295"/>
<dbReference type="Proteomes" id="UP000033618">
    <property type="component" value="Unassembled WGS sequence"/>
</dbReference>
<keyword evidence="3" id="KW-1185">Reference proteome</keyword>
<dbReference type="EMBL" id="LAQU01000017">
    <property type="protein sequence ID" value="KKB62641.1"/>
    <property type="molecule type" value="Genomic_DNA"/>
</dbReference>
<name>A0A0F5JXP7_9BURK</name>
<evidence type="ECO:0000313" key="3">
    <source>
        <dbReference type="Proteomes" id="UP000033618"/>
    </source>
</evidence>
<feature type="compositionally biased region" description="Basic and acidic residues" evidence="1">
    <location>
        <begin position="1"/>
        <end position="12"/>
    </location>
</feature>
<gene>
    <name evidence="2" type="ORF">WM40_16295</name>
</gene>
<proteinExistence type="predicted"/>
<evidence type="ECO:0000256" key="1">
    <source>
        <dbReference type="SAM" id="MobiDB-lite"/>
    </source>
</evidence>
<evidence type="ECO:0000313" key="2">
    <source>
        <dbReference type="EMBL" id="KKB62641.1"/>
    </source>
</evidence>
<organism evidence="2 3">
    <name type="scientific">Robbsia andropogonis</name>
    <dbReference type="NCBI Taxonomy" id="28092"/>
    <lineage>
        <taxon>Bacteria</taxon>
        <taxon>Pseudomonadati</taxon>
        <taxon>Pseudomonadota</taxon>
        <taxon>Betaproteobacteria</taxon>
        <taxon>Burkholderiales</taxon>
        <taxon>Burkholderiaceae</taxon>
        <taxon>Robbsia</taxon>
    </lineage>
</organism>
<protein>
    <submittedName>
        <fullName evidence="2">Uncharacterized protein</fullName>
    </submittedName>
</protein>
<accession>A0A0F5JXP7</accession>
<reference evidence="2 3" key="1">
    <citation type="submission" date="2015-03" db="EMBL/GenBank/DDBJ databases">
        <title>Draft Genome Sequence of Burkholderia andropogonis type strain ICMP2807, isolated from Sorghum bicolor.</title>
        <authorList>
            <person name="Lopes-Santos L."/>
            <person name="Castro D.B."/>
            <person name="Ottoboni L.M."/>
            <person name="Park D."/>
            <person name="Weirc B.S."/>
            <person name="Destefano S.A."/>
        </authorList>
    </citation>
    <scope>NUCLEOTIDE SEQUENCE [LARGE SCALE GENOMIC DNA]</scope>
    <source>
        <strain evidence="2 3">ICMP2807</strain>
    </source>
</reference>
<feature type="region of interest" description="Disordered" evidence="1">
    <location>
        <begin position="1"/>
        <end position="21"/>
    </location>
</feature>